<feature type="transmembrane region" description="Helical" evidence="1">
    <location>
        <begin position="151"/>
        <end position="171"/>
    </location>
</feature>
<feature type="transmembrane region" description="Helical" evidence="1">
    <location>
        <begin position="127"/>
        <end position="144"/>
    </location>
</feature>
<evidence type="ECO:0000313" key="3">
    <source>
        <dbReference type="Proteomes" id="UP001500843"/>
    </source>
</evidence>
<comment type="caution">
    <text evidence="2">The sequence shown here is derived from an EMBL/GenBank/DDBJ whole genome shotgun (WGS) entry which is preliminary data.</text>
</comment>
<dbReference type="Pfam" id="PF07907">
    <property type="entry name" value="YibE_F"/>
    <property type="match status" value="1"/>
</dbReference>
<dbReference type="PANTHER" id="PTHR41771">
    <property type="entry name" value="MEMBRANE PROTEIN-RELATED"/>
    <property type="match status" value="1"/>
</dbReference>
<keyword evidence="1" id="KW-1133">Transmembrane helix</keyword>
<evidence type="ECO:0000256" key="1">
    <source>
        <dbReference type="SAM" id="Phobius"/>
    </source>
</evidence>
<dbReference type="Proteomes" id="UP001500843">
    <property type="component" value="Unassembled WGS sequence"/>
</dbReference>
<feature type="transmembrane region" description="Helical" evidence="1">
    <location>
        <begin position="249"/>
        <end position="270"/>
    </location>
</feature>
<evidence type="ECO:0008006" key="4">
    <source>
        <dbReference type="Google" id="ProtNLM"/>
    </source>
</evidence>
<protein>
    <recommendedName>
        <fullName evidence="4">YibE/F-like protein</fullName>
    </recommendedName>
</protein>
<proteinExistence type="predicted"/>
<feature type="transmembrane region" description="Helical" evidence="1">
    <location>
        <begin position="177"/>
        <end position="195"/>
    </location>
</feature>
<feature type="transmembrane region" description="Helical" evidence="1">
    <location>
        <begin position="19"/>
        <end position="40"/>
    </location>
</feature>
<dbReference type="InterPro" id="IPR012507">
    <property type="entry name" value="YibE_F"/>
</dbReference>
<keyword evidence="1" id="KW-0472">Membrane</keyword>
<dbReference type="EMBL" id="BAABHM010000016">
    <property type="protein sequence ID" value="GAA4709901.1"/>
    <property type="molecule type" value="Genomic_DNA"/>
</dbReference>
<evidence type="ECO:0000313" key="2">
    <source>
        <dbReference type="EMBL" id="GAA4709901.1"/>
    </source>
</evidence>
<sequence length="410" mass="41797">MAYVHSHGTAGPATPRTTFLLVVTLVSALLLTLVGVWLLWPDAGDVPDRVPAKAEGTSFVDVTVTGPADLVTGSVPVELPSGEASQMQAPGPSVPLSDGDRITAVDISQVSQAGVDPLVFMDYQRELPIALLALVYAAVVLLVARWRGLAAMAGLGTAFVVLLGFTMPALLAGESAIGVALVTSSLVMFVTLYLAHGLSARTSTALLGTLVGLVLTALLATWASGAAQITGTTAEASAFLPSSAPAADLRGIALCGIILAGMGVLNDVTITQASAVWELRGVAPAASRTELFTRAMRIGRDHIASTVYTIAFAYVGATLPLLMMVWLVDQSPATALSSGGIAEEVVRTLVGSIGLVLAIPVTTAIATLTVPGPVEPGAVSPAYEPASDPEVMAPVSEAWAVREASEAPAS</sequence>
<feature type="transmembrane region" description="Helical" evidence="1">
    <location>
        <begin position="306"/>
        <end position="328"/>
    </location>
</feature>
<keyword evidence="1" id="KW-0812">Transmembrane</keyword>
<dbReference type="RefSeq" id="WP_253868309.1">
    <property type="nucleotide sequence ID" value="NZ_BAABHM010000016.1"/>
</dbReference>
<gene>
    <name evidence="2" type="ORF">GCM10023198_35840</name>
</gene>
<feature type="transmembrane region" description="Helical" evidence="1">
    <location>
        <begin position="348"/>
        <end position="370"/>
    </location>
</feature>
<organism evidence="2 3">
    <name type="scientific">Promicromonospora umidemergens</name>
    <dbReference type="NCBI Taxonomy" id="629679"/>
    <lineage>
        <taxon>Bacteria</taxon>
        <taxon>Bacillati</taxon>
        <taxon>Actinomycetota</taxon>
        <taxon>Actinomycetes</taxon>
        <taxon>Micrococcales</taxon>
        <taxon>Promicromonosporaceae</taxon>
        <taxon>Promicromonospora</taxon>
    </lineage>
</organism>
<keyword evidence="3" id="KW-1185">Reference proteome</keyword>
<name>A0ABP8XNI1_9MICO</name>
<accession>A0ABP8XNI1</accession>
<feature type="transmembrane region" description="Helical" evidence="1">
    <location>
        <begin position="207"/>
        <end position="229"/>
    </location>
</feature>
<reference evidence="3" key="1">
    <citation type="journal article" date="2019" name="Int. J. Syst. Evol. Microbiol.">
        <title>The Global Catalogue of Microorganisms (GCM) 10K type strain sequencing project: providing services to taxonomists for standard genome sequencing and annotation.</title>
        <authorList>
            <consortium name="The Broad Institute Genomics Platform"/>
            <consortium name="The Broad Institute Genome Sequencing Center for Infectious Disease"/>
            <person name="Wu L."/>
            <person name="Ma J."/>
        </authorList>
    </citation>
    <scope>NUCLEOTIDE SEQUENCE [LARGE SCALE GENOMIC DNA]</scope>
    <source>
        <strain evidence="3">JCM 17975</strain>
    </source>
</reference>
<dbReference type="PANTHER" id="PTHR41771:SF1">
    <property type="entry name" value="MEMBRANE PROTEIN"/>
    <property type="match status" value="1"/>
</dbReference>